<protein>
    <submittedName>
        <fullName evidence="1">Uncharacterized protein</fullName>
    </submittedName>
</protein>
<evidence type="ECO:0000313" key="2">
    <source>
        <dbReference type="Proteomes" id="UP000580861"/>
    </source>
</evidence>
<name>A0A841BDN9_9PSEU</name>
<evidence type="ECO:0000313" key="1">
    <source>
        <dbReference type="EMBL" id="MBB5858106.1"/>
    </source>
</evidence>
<dbReference type="AlphaFoldDB" id="A0A841BDN9"/>
<organism evidence="1 2">
    <name type="scientific">Amycolatopsis umgeniensis</name>
    <dbReference type="NCBI Taxonomy" id="336628"/>
    <lineage>
        <taxon>Bacteria</taxon>
        <taxon>Bacillati</taxon>
        <taxon>Actinomycetota</taxon>
        <taxon>Actinomycetes</taxon>
        <taxon>Pseudonocardiales</taxon>
        <taxon>Pseudonocardiaceae</taxon>
        <taxon>Amycolatopsis</taxon>
    </lineage>
</organism>
<dbReference type="Proteomes" id="UP000580861">
    <property type="component" value="Unassembled WGS sequence"/>
</dbReference>
<reference evidence="1 2" key="1">
    <citation type="submission" date="2020-08" db="EMBL/GenBank/DDBJ databases">
        <title>Sequencing the genomes of 1000 actinobacteria strains.</title>
        <authorList>
            <person name="Klenk H.-P."/>
        </authorList>
    </citation>
    <scope>NUCLEOTIDE SEQUENCE [LARGE SCALE GENOMIC DNA]</scope>
    <source>
        <strain evidence="1 2">DSM 45272</strain>
    </source>
</reference>
<proteinExistence type="predicted"/>
<keyword evidence="2" id="KW-1185">Reference proteome</keyword>
<sequence>MLAAIFDGAVPAAFSTACMDSVPVAIPVNRMIGTSTPPS</sequence>
<gene>
    <name evidence="1" type="ORF">HDA45_008193</name>
</gene>
<dbReference type="EMBL" id="JACHMX010000001">
    <property type="protein sequence ID" value="MBB5858106.1"/>
    <property type="molecule type" value="Genomic_DNA"/>
</dbReference>
<accession>A0A841BDN9</accession>
<comment type="caution">
    <text evidence="1">The sequence shown here is derived from an EMBL/GenBank/DDBJ whole genome shotgun (WGS) entry which is preliminary data.</text>
</comment>